<dbReference type="InterPro" id="IPR002347">
    <property type="entry name" value="SDR_fam"/>
</dbReference>
<dbReference type="InterPro" id="IPR036291">
    <property type="entry name" value="NAD(P)-bd_dom_sf"/>
</dbReference>
<reference evidence="5" key="1">
    <citation type="thesis" date="2020" institute="ProQuest LLC" country="789 East Eisenhower Parkway, Ann Arbor, MI, USA">
        <title>Comparative Genomics and Chromosome Evolution.</title>
        <authorList>
            <person name="Mudd A.B."/>
        </authorList>
    </citation>
    <scope>NUCLEOTIDE SEQUENCE</scope>
    <source>
        <strain evidence="5">HN-11 Male</strain>
        <tissue evidence="5">Kidney and liver</tissue>
    </source>
</reference>
<keyword evidence="4" id="KW-0732">Signal</keyword>
<sequence length="318" mass="35754">MWLPLLVIMGLLLLYRWYRQSHILENLSDKYVFITGCDSGFGNVLAKQLDKRGMKVLAACLTETGAEDLKRETSSRLQTRTLDVSDSKSVSSAAQWVSRVVGDRGLWGLVNNAGIPGLFAPFGWLKKEDLLKVMDVNLLGMIDVTLTFLPLLRKAQGRIVNVSSVAGRLPLVSGPYSLSKYGVEVFSDNLRRELKDFGIKVSIVEPGAFKTNIAMLSSVGKNVEDKWKTLPAETKKIYGEQYFKTYLDNLNQLVTSGTSKIYLVTNCMEHALTARHPWTRYCAGWDAKLFFIPLSYFPTFIIDYLLSRYTPKPAQAMQ</sequence>
<accession>A0A8J6EJL4</accession>
<dbReference type="PANTHER" id="PTHR43313">
    <property type="entry name" value="SHORT-CHAIN DEHYDROGENASE/REDUCTASE FAMILY 9C"/>
    <property type="match status" value="1"/>
</dbReference>
<gene>
    <name evidence="5" type="ORF">GDO78_018203</name>
</gene>
<feature type="chain" id="PRO_5036271968" evidence="4">
    <location>
        <begin position="22"/>
        <end position="318"/>
    </location>
</feature>
<dbReference type="AlphaFoldDB" id="A0A8J6EJL4"/>
<feature type="signal peptide" evidence="4">
    <location>
        <begin position="1"/>
        <end position="21"/>
    </location>
</feature>
<dbReference type="Proteomes" id="UP000770717">
    <property type="component" value="Unassembled WGS sequence"/>
</dbReference>
<dbReference type="PANTHER" id="PTHR43313:SF54">
    <property type="entry name" value="HYDROXYSTEROID (17-BETA) DEHYDROGENASE 6 PRECURSOR"/>
    <property type="match status" value="1"/>
</dbReference>
<dbReference type="EMBL" id="WNTK01000309">
    <property type="protein sequence ID" value="KAG9470309.1"/>
    <property type="molecule type" value="Genomic_DNA"/>
</dbReference>
<dbReference type="SUPFAM" id="SSF51735">
    <property type="entry name" value="NAD(P)-binding Rossmann-fold domains"/>
    <property type="match status" value="1"/>
</dbReference>
<evidence type="ECO:0000256" key="3">
    <source>
        <dbReference type="RuleBase" id="RU000363"/>
    </source>
</evidence>
<name>A0A8J6EJL4_ELECQ</name>
<evidence type="ECO:0000256" key="1">
    <source>
        <dbReference type="ARBA" id="ARBA00006484"/>
    </source>
</evidence>
<dbReference type="OrthoDB" id="5296at2759"/>
<dbReference type="FunFam" id="3.40.50.720:FF:000074">
    <property type="entry name" value="Retinol dehydrogenase type 1"/>
    <property type="match status" value="1"/>
</dbReference>
<dbReference type="GO" id="GO:0008202">
    <property type="term" value="P:steroid metabolic process"/>
    <property type="evidence" value="ECO:0007669"/>
    <property type="project" value="TreeGrafter"/>
</dbReference>
<dbReference type="PRINTS" id="PR00080">
    <property type="entry name" value="SDRFAMILY"/>
</dbReference>
<evidence type="ECO:0000256" key="4">
    <source>
        <dbReference type="SAM" id="SignalP"/>
    </source>
</evidence>
<dbReference type="Gene3D" id="3.40.50.720">
    <property type="entry name" value="NAD(P)-binding Rossmann-like Domain"/>
    <property type="match status" value="1"/>
</dbReference>
<keyword evidence="2" id="KW-0560">Oxidoreductase</keyword>
<keyword evidence="6" id="KW-1185">Reference proteome</keyword>
<evidence type="ECO:0000313" key="6">
    <source>
        <dbReference type="Proteomes" id="UP000770717"/>
    </source>
</evidence>
<organism evidence="5 6">
    <name type="scientific">Eleutherodactylus coqui</name>
    <name type="common">Puerto Rican coqui</name>
    <dbReference type="NCBI Taxonomy" id="57060"/>
    <lineage>
        <taxon>Eukaryota</taxon>
        <taxon>Metazoa</taxon>
        <taxon>Chordata</taxon>
        <taxon>Craniata</taxon>
        <taxon>Vertebrata</taxon>
        <taxon>Euteleostomi</taxon>
        <taxon>Amphibia</taxon>
        <taxon>Batrachia</taxon>
        <taxon>Anura</taxon>
        <taxon>Neobatrachia</taxon>
        <taxon>Hyloidea</taxon>
        <taxon>Eleutherodactylidae</taxon>
        <taxon>Eleutherodactylinae</taxon>
        <taxon>Eleutherodactylus</taxon>
        <taxon>Eleutherodactylus</taxon>
    </lineage>
</organism>
<dbReference type="GO" id="GO:0016491">
    <property type="term" value="F:oxidoreductase activity"/>
    <property type="evidence" value="ECO:0007669"/>
    <property type="project" value="UniProtKB-KW"/>
</dbReference>
<comment type="similarity">
    <text evidence="1 3">Belongs to the short-chain dehydrogenases/reductases (SDR) family.</text>
</comment>
<proteinExistence type="inferred from homology"/>
<evidence type="ECO:0000256" key="2">
    <source>
        <dbReference type="ARBA" id="ARBA00023002"/>
    </source>
</evidence>
<dbReference type="PRINTS" id="PR00081">
    <property type="entry name" value="GDHRDH"/>
</dbReference>
<comment type="caution">
    <text evidence="5">The sequence shown here is derived from an EMBL/GenBank/DDBJ whole genome shotgun (WGS) entry which is preliminary data.</text>
</comment>
<dbReference type="EMBL" id="WNTK01000309">
    <property type="protein sequence ID" value="KAG9470308.1"/>
    <property type="molecule type" value="Genomic_DNA"/>
</dbReference>
<dbReference type="Pfam" id="PF00106">
    <property type="entry name" value="adh_short"/>
    <property type="match status" value="1"/>
</dbReference>
<protein>
    <submittedName>
        <fullName evidence="5">Uncharacterized protein</fullName>
    </submittedName>
</protein>
<evidence type="ECO:0000313" key="5">
    <source>
        <dbReference type="EMBL" id="KAG9470308.1"/>
    </source>
</evidence>